<comment type="caution">
    <text evidence="2">The sequence shown here is derived from an EMBL/GenBank/DDBJ whole genome shotgun (WGS) entry which is preliminary data.</text>
</comment>
<reference evidence="2 3" key="1">
    <citation type="submission" date="2020-07" db="EMBL/GenBank/DDBJ databases">
        <title>Sequencing the genomes of 1000 actinobacteria strains.</title>
        <authorList>
            <person name="Klenk H.-P."/>
        </authorList>
    </citation>
    <scope>NUCLEOTIDE SEQUENCE [LARGE SCALE GENOMIC DNA]</scope>
    <source>
        <strain evidence="2 3">DSM 22083</strain>
    </source>
</reference>
<keyword evidence="3" id="KW-1185">Reference proteome</keyword>
<name>A0A7Y9IAZ3_9ACTN</name>
<keyword evidence="2" id="KW-0418">Kinase</keyword>
<dbReference type="RefSeq" id="WP_179755031.1">
    <property type="nucleotide sequence ID" value="NZ_JACCBU010000001.1"/>
</dbReference>
<dbReference type="InterPro" id="IPR002575">
    <property type="entry name" value="Aminoglycoside_PTrfase"/>
</dbReference>
<feature type="domain" description="Aminoglycoside phosphotransferase" evidence="1">
    <location>
        <begin position="52"/>
        <end position="283"/>
    </location>
</feature>
<protein>
    <submittedName>
        <fullName evidence="2">Ser/Thr protein kinase RdoA (MazF antagonist)</fullName>
    </submittedName>
</protein>
<dbReference type="Pfam" id="PF01636">
    <property type="entry name" value="APH"/>
    <property type="match status" value="1"/>
</dbReference>
<keyword evidence="2" id="KW-0808">Transferase</keyword>
<accession>A0A7Y9IAZ3</accession>
<gene>
    <name evidence="2" type="ORF">BKA15_004826</name>
</gene>
<dbReference type="AlphaFoldDB" id="A0A7Y9IAZ3"/>
<sequence>MSDPEPERGALSPDGTHYYDGAGWGWQPLWLTPDRLVRFCREEWGLPVRRASLLAEGMLNQTWKLHCVDHDRVLRVGRAERTADQVEYEYVVARAWAEVTPVLIAPERDEVAVLDGHTLAVFPFVQGVSGVTVASLVRCWEIIPVLAALHRCSLGLGLGQRPGFRSIDDHPPWFDWAQVRIAIMDRYGRGPEVLAPIGVVDRVIEEQDRLLGAWSRSGRLDVRAPVHGDLNPRNQLYRDDRLVGLIDTDDLRVEPLVWEVAGQAYTDARVDPRRVWRDYLDAGGPLDPRDEELLLPFVRMGQLGEIQWLTDEDGTATHLALGNLKHLAKVLQEPPVRDF</sequence>
<dbReference type="GO" id="GO:0016301">
    <property type="term" value="F:kinase activity"/>
    <property type="evidence" value="ECO:0007669"/>
    <property type="project" value="UniProtKB-KW"/>
</dbReference>
<dbReference type="EMBL" id="JACCBU010000001">
    <property type="protein sequence ID" value="NYE73497.1"/>
    <property type="molecule type" value="Genomic_DNA"/>
</dbReference>
<evidence type="ECO:0000259" key="1">
    <source>
        <dbReference type="Pfam" id="PF01636"/>
    </source>
</evidence>
<evidence type="ECO:0000313" key="2">
    <source>
        <dbReference type="EMBL" id="NYE73497.1"/>
    </source>
</evidence>
<dbReference type="Gene3D" id="3.90.1200.10">
    <property type="match status" value="1"/>
</dbReference>
<dbReference type="SUPFAM" id="SSF56112">
    <property type="entry name" value="Protein kinase-like (PK-like)"/>
    <property type="match status" value="1"/>
</dbReference>
<organism evidence="2 3">
    <name type="scientific">Microlunatus parietis</name>
    <dbReference type="NCBI Taxonomy" id="682979"/>
    <lineage>
        <taxon>Bacteria</taxon>
        <taxon>Bacillati</taxon>
        <taxon>Actinomycetota</taxon>
        <taxon>Actinomycetes</taxon>
        <taxon>Propionibacteriales</taxon>
        <taxon>Propionibacteriaceae</taxon>
        <taxon>Microlunatus</taxon>
    </lineage>
</organism>
<proteinExistence type="predicted"/>
<evidence type="ECO:0000313" key="3">
    <source>
        <dbReference type="Proteomes" id="UP000569914"/>
    </source>
</evidence>
<dbReference type="Proteomes" id="UP000569914">
    <property type="component" value="Unassembled WGS sequence"/>
</dbReference>
<dbReference type="InterPro" id="IPR011009">
    <property type="entry name" value="Kinase-like_dom_sf"/>
</dbReference>